<name>A0A1X6X286_9MICO</name>
<accession>A0A1X6X286</accession>
<dbReference type="AlphaFoldDB" id="A0A1X6X286"/>
<dbReference type="Proteomes" id="UP000196581">
    <property type="component" value="Unassembled WGS sequence"/>
</dbReference>
<proteinExistence type="predicted"/>
<evidence type="ECO:0000313" key="1">
    <source>
        <dbReference type="EMBL" id="SLM92734.1"/>
    </source>
</evidence>
<organism evidence="1 2">
    <name type="scientific">Brevibacterium yomogidense</name>
    <dbReference type="NCBI Taxonomy" id="946573"/>
    <lineage>
        <taxon>Bacteria</taxon>
        <taxon>Bacillati</taxon>
        <taxon>Actinomycetota</taxon>
        <taxon>Actinomycetes</taxon>
        <taxon>Micrococcales</taxon>
        <taxon>Brevibacteriaceae</taxon>
        <taxon>Brevibacterium</taxon>
    </lineage>
</organism>
<sequence>MPRALHLVQRPVLPEDESSRLCVRDVYDFDALDLDAFTGIMVSSGCDQRFLAARSERISAWVRAGGRLLVNGHPMERFVEGMPKHRKLDFHSTRDLWLTEMQSHPIWSGVDRRDLLLRTGVPGEHSFEELERIGVAGFYAHAYLVDLPVDAVTITGIGQGFLPVDVAYPLGAGEVVMHLGNELGSFARSGSSAVDLGERTIAYLEGALAAAEVAG</sequence>
<protein>
    <submittedName>
        <fullName evidence="1">Uncharacterized protein</fullName>
    </submittedName>
</protein>
<keyword evidence="2" id="KW-1185">Reference proteome</keyword>
<dbReference type="RefSeq" id="WP_087004680.1">
    <property type="nucleotide sequence ID" value="NZ_FWFF01000003.1"/>
</dbReference>
<reference evidence="2" key="1">
    <citation type="submission" date="2017-02" db="EMBL/GenBank/DDBJ databases">
        <authorList>
            <person name="Dridi B."/>
        </authorList>
    </citation>
    <scope>NUCLEOTIDE SEQUENCE [LARGE SCALE GENOMIC DNA]</scope>
    <source>
        <strain evidence="2">B Co 03.10</strain>
    </source>
</reference>
<gene>
    <name evidence="1" type="ORF">FM105_03285</name>
</gene>
<evidence type="ECO:0000313" key="2">
    <source>
        <dbReference type="Proteomes" id="UP000196581"/>
    </source>
</evidence>
<dbReference type="EMBL" id="FWFF01000003">
    <property type="protein sequence ID" value="SLM92734.1"/>
    <property type="molecule type" value="Genomic_DNA"/>
</dbReference>